<comment type="caution">
    <text evidence="1">The sequence shown here is derived from an EMBL/GenBank/DDBJ whole genome shotgun (WGS) entry which is preliminary data.</text>
</comment>
<protein>
    <submittedName>
        <fullName evidence="1">Uncharacterized protein</fullName>
    </submittedName>
</protein>
<keyword evidence="2" id="KW-1185">Reference proteome</keyword>
<reference evidence="1 2" key="1">
    <citation type="submission" date="2020-02" db="EMBL/GenBank/DDBJ databases">
        <title>Draft genome sequence of Haematococcus lacustris strain NIES-144.</title>
        <authorList>
            <person name="Morimoto D."/>
            <person name="Nakagawa S."/>
            <person name="Yoshida T."/>
            <person name="Sawayama S."/>
        </authorList>
    </citation>
    <scope>NUCLEOTIDE SEQUENCE [LARGE SCALE GENOMIC DNA]</scope>
    <source>
        <strain evidence="1 2">NIES-144</strain>
    </source>
</reference>
<proteinExistence type="predicted"/>
<sequence>MHSNFSCNARYKLYIITQEGGLHLLDLRSGACKQLAEQVQPSSKLAVLQTSVLFISQEGYICAYNEARHEVRVVGTDKVMTGHFVNQAA</sequence>
<name>A0A699YXK3_HAELA</name>
<feature type="non-terminal residue" evidence="1">
    <location>
        <position position="1"/>
    </location>
</feature>
<gene>
    <name evidence="1" type="ORF">HaLaN_07093</name>
</gene>
<evidence type="ECO:0000313" key="1">
    <source>
        <dbReference type="EMBL" id="GFH11574.1"/>
    </source>
</evidence>
<feature type="non-terminal residue" evidence="1">
    <location>
        <position position="89"/>
    </location>
</feature>
<accession>A0A699YXK3</accession>
<organism evidence="1 2">
    <name type="scientific">Haematococcus lacustris</name>
    <name type="common">Green alga</name>
    <name type="synonym">Haematococcus pluvialis</name>
    <dbReference type="NCBI Taxonomy" id="44745"/>
    <lineage>
        <taxon>Eukaryota</taxon>
        <taxon>Viridiplantae</taxon>
        <taxon>Chlorophyta</taxon>
        <taxon>core chlorophytes</taxon>
        <taxon>Chlorophyceae</taxon>
        <taxon>CS clade</taxon>
        <taxon>Chlamydomonadales</taxon>
        <taxon>Haematococcaceae</taxon>
        <taxon>Haematococcus</taxon>
    </lineage>
</organism>
<evidence type="ECO:0000313" key="2">
    <source>
        <dbReference type="Proteomes" id="UP000485058"/>
    </source>
</evidence>
<dbReference type="Proteomes" id="UP000485058">
    <property type="component" value="Unassembled WGS sequence"/>
</dbReference>
<dbReference type="EMBL" id="BLLF01000415">
    <property type="protein sequence ID" value="GFH11574.1"/>
    <property type="molecule type" value="Genomic_DNA"/>
</dbReference>
<dbReference type="AlphaFoldDB" id="A0A699YXK3"/>